<evidence type="ECO:0000313" key="2">
    <source>
        <dbReference type="EMBL" id="TGD80827.1"/>
    </source>
</evidence>
<evidence type="ECO:0000313" key="3">
    <source>
        <dbReference type="Proteomes" id="UP000298284"/>
    </source>
</evidence>
<dbReference type="InterPro" id="IPR049500">
    <property type="entry name" value="Peptidase_M50B-like"/>
</dbReference>
<dbReference type="Pfam" id="PF13398">
    <property type="entry name" value="Peptidase_M50B"/>
    <property type="match status" value="1"/>
</dbReference>
<evidence type="ECO:0008006" key="4">
    <source>
        <dbReference type="Google" id="ProtNLM"/>
    </source>
</evidence>
<accession>A0A4Z0MNJ3</accession>
<comment type="caution">
    <text evidence="2">The sequence shown here is derived from an EMBL/GenBank/DDBJ whole genome shotgun (WGS) entry which is preliminary data.</text>
</comment>
<name>A0A4Z0MNJ3_9BACT</name>
<reference evidence="2 3" key="1">
    <citation type="submission" date="2019-04" db="EMBL/GenBank/DDBJ databases">
        <authorList>
            <person name="Feng G."/>
            <person name="Zhang J."/>
            <person name="Zhu H."/>
        </authorList>
    </citation>
    <scope>NUCLEOTIDE SEQUENCE [LARGE SCALE GENOMIC DNA]</scope>
    <source>
        <strain evidence="2 3">JCM 19491</strain>
    </source>
</reference>
<evidence type="ECO:0000256" key="1">
    <source>
        <dbReference type="SAM" id="Phobius"/>
    </source>
</evidence>
<dbReference type="EMBL" id="SRKZ01000003">
    <property type="protein sequence ID" value="TGD80827.1"/>
    <property type="molecule type" value="Genomic_DNA"/>
</dbReference>
<dbReference type="OrthoDB" id="9782003at2"/>
<keyword evidence="1" id="KW-0812">Transmembrane</keyword>
<feature type="transmembrane region" description="Helical" evidence="1">
    <location>
        <begin position="63"/>
        <end position="82"/>
    </location>
</feature>
<organism evidence="2 3">
    <name type="scientific">Hymenobacter wooponensis</name>
    <dbReference type="NCBI Taxonomy" id="1525360"/>
    <lineage>
        <taxon>Bacteria</taxon>
        <taxon>Pseudomonadati</taxon>
        <taxon>Bacteroidota</taxon>
        <taxon>Cytophagia</taxon>
        <taxon>Cytophagales</taxon>
        <taxon>Hymenobacteraceae</taxon>
        <taxon>Hymenobacter</taxon>
    </lineage>
</organism>
<keyword evidence="3" id="KW-1185">Reference proteome</keyword>
<dbReference type="Proteomes" id="UP000298284">
    <property type="component" value="Unassembled WGS sequence"/>
</dbReference>
<sequence length="163" mass="17942">MLGDILLLLFIIPLSFFLDALAHELGHALAGRLVGLTIHQIVIATDLRKNPVRPRFTAFGVDFYLAPNSLLSYVTTSGVTFSRHPIRQIIFSLAGPLCGASLAAIFAFYSVGLTHTAAVNVIALSLFIFYFIMNLDNLRPEYQAHGIPSDGMKVLNAWRQLRA</sequence>
<keyword evidence="1" id="KW-0472">Membrane</keyword>
<keyword evidence="1" id="KW-1133">Transmembrane helix</keyword>
<dbReference type="AlphaFoldDB" id="A0A4Z0MNJ3"/>
<feature type="transmembrane region" description="Helical" evidence="1">
    <location>
        <begin position="117"/>
        <end position="135"/>
    </location>
</feature>
<gene>
    <name evidence="2" type="ORF">EU557_13570</name>
</gene>
<protein>
    <recommendedName>
        <fullName evidence="4">Peptidase M50 domain-containing protein</fullName>
    </recommendedName>
</protein>
<proteinExistence type="predicted"/>
<feature type="transmembrane region" description="Helical" evidence="1">
    <location>
        <begin position="89"/>
        <end position="111"/>
    </location>
</feature>